<dbReference type="Proteomes" id="UP001140091">
    <property type="component" value="Unassembled WGS sequence"/>
</dbReference>
<organism evidence="1 2">
    <name type="scientific">Candolleomyces eurysporus</name>
    <dbReference type="NCBI Taxonomy" id="2828524"/>
    <lineage>
        <taxon>Eukaryota</taxon>
        <taxon>Fungi</taxon>
        <taxon>Dikarya</taxon>
        <taxon>Basidiomycota</taxon>
        <taxon>Agaricomycotina</taxon>
        <taxon>Agaricomycetes</taxon>
        <taxon>Agaricomycetidae</taxon>
        <taxon>Agaricales</taxon>
        <taxon>Agaricineae</taxon>
        <taxon>Psathyrellaceae</taxon>
        <taxon>Candolleomyces</taxon>
    </lineage>
</organism>
<evidence type="ECO:0000313" key="1">
    <source>
        <dbReference type="EMBL" id="KAJ2934989.1"/>
    </source>
</evidence>
<gene>
    <name evidence="1" type="ORF">H1R20_g2096</name>
</gene>
<reference evidence="1" key="1">
    <citation type="submission" date="2022-06" db="EMBL/GenBank/DDBJ databases">
        <title>Genome Sequence of Candolleomyces eurysporus.</title>
        <authorList>
            <person name="Buettner E."/>
        </authorList>
    </citation>
    <scope>NUCLEOTIDE SEQUENCE</scope>
    <source>
        <strain evidence="1">VTCC 930004</strain>
    </source>
</reference>
<evidence type="ECO:0000313" key="2">
    <source>
        <dbReference type="Proteomes" id="UP001140091"/>
    </source>
</evidence>
<dbReference type="EMBL" id="JANBPK010000707">
    <property type="protein sequence ID" value="KAJ2934989.1"/>
    <property type="molecule type" value="Genomic_DNA"/>
</dbReference>
<accession>A0A9W8MNJ4</accession>
<dbReference type="AlphaFoldDB" id="A0A9W8MNJ4"/>
<proteinExistence type="predicted"/>
<name>A0A9W8MNJ4_9AGAR</name>
<keyword evidence="2" id="KW-1185">Reference proteome</keyword>
<feature type="non-terminal residue" evidence="1">
    <location>
        <position position="66"/>
    </location>
</feature>
<protein>
    <submittedName>
        <fullName evidence="1">Uncharacterized protein</fullName>
    </submittedName>
</protein>
<sequence length="66" mass="7832">MKQVHIYFGRKMQEDILPDCSNLVEAGLDLRLKYPPAFNTSRESTYRDKNYNWPLEAGDYRAFGWD</sequence>
<comment type="caution">
    <text evidence="1">The sequence shown here is derived from an EMBL/GenBank/DDBJ whole genome shotgun (WGS) entry which is preliminary data.</text>
</comment>